<protein>
    <recommendedName>
        <fullName evidence="3">Endonuclease/exonuclease/phosphatase</fullName>
    </recommendedName>
</protein>
<dbReference type="SUPFAM" id="SSF56219">
    <property type="entry name" value="DNase I-like"/>
    <property type="match status" value="1"/>
</dbReference>
<evidence type="ECO:0000313" key="1">
    <source>
        <dbReference type="EMBL" id="OVA12031.1"/>
    </source>
</evidence>
<gene>
    <name evidence="1" type="ORF">BVC80_1481g6</name>
</gene>
<evidence type="ECO:0000313" key="2">
    <source>
        <dbReference type="Proteomes" id="UP000195402"/>
    </source>
</evidence>
<name>A0A200QNJ5_MACCD</name>
<dbReference type="InParanoid" id="A0A200QNJ5"/>
<sequence>MDDFRDLWPNNDGDRIQMWNELDGVRGRWKDPWVLGGDFNVTRFISERSSSTVLNRGNAGYIMDSKLNFLKEKSTGRFMRLIVKNKLGP</sequence>
<organism evidence="1 2">
    <name type="scientific">Macleaya cordata</name>
    <name type="common">Five-seeded plume-poppy</name>
    <name type="synonym">Bocconia cordata</name>
    <dbReference type="NCBI Taxonomy" id="56857"/>
    <lineage>
        <taxon>Eukaryota</taxon>
        <taxon>Viridiplantae</taxon>
        <taxon>Streptophyta</taxon>
        <taxon>Embryophyta</taxon>
        <taxon>Tracheophyta</taxon>
        <taxon>Spermatophyta</taxon>
        <taxon>Magnoliopsida</taxon>
        <taxon>Ranunculales</taxon>
        <taxon>Papaveraceae</taxon>
        <taxon>Papaveroideae</taxon>
        <taxon>Macleaya</taxon>
    </lineage>
</organism>
<dbReference type="EMBL" id="MVGT01001430">
    <property type="protein sequence ID" value="OVA12031.1"/>
    <property type="molecule type" value="Genomic_DNA"/>
</dbReference>
<evidence type="ECO:0008006" key="3">
    <source>
        <dbReference type="Google" id="ProtNLM"/>
    </source>
</evidence>
<proteinExistence type="predicted"/>
<keyword evidence="2" id="KW-1185">Reference proteome</keyword>
<dbReference type="AlphaFoldDB" id="A0A200QNJ5"/>
<dbReference type="InterPro" id="IPR036691">
    <property type="entry name" value="Endo/exonu/phosph_ase_sf"/>
</dbReference>
<comment type="caution">
    <text evidence="1">The sequence shown here is derived from an EMBL/GenBank/DDBJ whole genome shotgun (WGS) entry which is preliminary data.</text>
</comment>
<reference evidence="1 2" key="1">
    <citation type="journal article" date="2017" name="Mol. Plant">
        <title>The Genome of Medicinal Plant Macleaya cordata Provides New Insights into Benzylisoquinoline Alkaloids Metabolism.</title>
        <authorList>
            <person name="Liu X."/>
            <person name="Liu Y."/>
            <person name="Huang P."/>
            <person name="Ma Y."/>
            <person name="Qing Z."/>
            <person name="Tang Q."/>
            <person name="Cao H."/>
            <person name="Cheng P."/>
            <person name="Zheng Y."/>
            <person name="Yuan Z."/>
            <person name="Zhou Y."/>
            <person name="Liu J."/>
            <person name="Tang Z."/>
            <person name="Zhuo Y."/>
            <person name="Zhang Y."/>
            <person name="Yu L."/>
            <person name="Huang J."/>
            <person name="Yang P."/>
            <person name="Peng Q."/>
            <person name="Zhang J."/>
            <person name="Jiang W."/>
            <person name="Zhang Z."/>
            <person name="Lin K."/>
            <person name="Ro D.K."/>
            <person name="Chen X."/>
            <person name="Xiong X."/>
            <person name="Shang Y."/>
            <person name="Huang S."/>
            <person name="Zeng J."/>
        </authorList>
    </citation>
    <scope>NUCLEOTIDE SEQUENCE [LARGE SCALE GENOMIC DNA]</scope>
    <source>
        <strain evidence="2">cv. BLH2017</strain>
        <tissue evidence="1">Root</tissue>
    </source>
</reference>
<dbReference type="Proteomes" id="UP000195402">
    <property type="component" value="Unassembled WGS sequence"/>
</dbReference>
<dbReference type="OrthoDB" id="692400at2759"/>
<accession>A0A200QNJ5</accession>